<dbReference type="GO" id="GO:0010436">
    <property type="term" value="F:carotenoid dioxygenase activity"/>
    <property type="evidence" value="ECO:0007669"/>
    <property type="project" value="TreeGrafter"/>
</dbReference>
<feature type="region of interest" description="Disordered" evidence="6">
    <location>
        <begin position="1"/>
        <end position="125"/>
    </location>
</feature>
<name>A0A1X2IFT2_9FUNG</name>
<evidence type="ECO:0000256" key="6">
    <source>
        <dbReference type="SAM" id="MobiDB-lite"/>
    </source>
</evidence>
<evidence type="ECO:0000313" key="7">
    <source>
        <dbReference type="EMBL" id="ORZ15760.1"/>
    </source>
</evidence>
<evidence type="ECO:0000256" key="2">
    <source>
        <dbReference type="ARBA" id="ARBA00022723"/>
    </source>
</evidence>
<dbReference type="Pfam" id="PF03055">
    <property type="entry name" value="RPE65"/>
    <property type="match status" value="1"/>
</dbReference>
<keyword evidence="4 5" id="KW-0408">Iron</keyword>
<keyword evidence="8" id="KW-1185">Reference proteome</keyword>
<evidence type="ECO:0000256" key="3">
    <source>
        <dbReference type="ARBA" id="ARBA00023002"/>
    </source>
</evidence>
<feature type="binding site" evidence="5">
    <location>
        <position position="530"/>
    </location>
    <ligand>
        <name>Fe cation</name>
        <dbReference type="ChEBI" id="CHEBI:24875"/>
        <note>catalytic</note>
    </ligand>
</feature>
<keyword evidence="3" id="KW-0560">Oxidoreductase</keyword>
<accession>A0A1X2IFT2</accession>
<dbReference type="GO" id="GO:0046872">
    <property type="term" value="F:metal ion binding"/>
    <property type="evidence" value="ECO:0007669"/>
    <property type="project" value="UniProtKB-KW"/>
</dbReference>
<comment type="caution">
    <text evidence="7">The sequence shown here is derived from an EMBL/GenBank/DDBJ whole genome shotgun (WGS) entry which is preliminary data.</text>
</comment>
<feature type="compositionally biased region" description="Basic and acidic residues" evidence="6">
    <location>
        <begin position="61"/>
        <end position="90"/>
    </location>
</feature>
<dbReference type="STRING" id="90262.A0A1X2IFT2"/>
<feature type="binding site" evidence="5">
    <location>
        <position position="813"/>
    </location>
    <ligand>
        <name>Fe cation</name>
        <dbReference type="ChEBI" id="CHEBI:24875"/>
        <note>catalytic</note>
    </ligand>
</feature>
<feature type="compositionally biased region" description="Polar residues" evidence="6">
    <location>
        <begin position="109"/>
        <end position="122"/>
    </location>
</feature>
<dbReference type="GO" id="GO:0016121">
    <property type="term" value="P:carotene catabolic process"/>
    <property type="evidence" value="ECO:0007669"/>
    <property type="project" value="TreeGrafter"/>
</dbReference>
<protein>
    <submittedName>
        <fullName evidence="7">Retinal pigment epithelial membrane protein-domain-containing protein</fullName>
    </submittedName>
</protein>
<feature type="compositionally biased region" description="Low complexity" evidence="6">
    <location>
        <begin position="645"/>
        <end position="654"/>
    </location>
</feature>
<comment type="cofactor">
    <cofactor evidence="5">
        <name>Fe(2+)</name>
        <dbReference type="ChEBI" id="CHEBI:29033"/>
    </cofactor>
    <text evidence="5">Binds 1 Fe(2+) ion per subunit.</text>
</comment>
<comment type="similarity">
    <text evidence="1">Belongs to the carotenoid oxygenase family.</text>
</comment>
<organism evidence="7 8">
    <name type="scientific">Absidia repens</name>
    <dbReference type="NCBI Taxonomy" id="90262"/>
    <lineage>
        <taxon>Eukaryota</taxon>
        <taxon>Fungi</taxon>
        <taxon>Fungi incertae sedis</taxon>
        <taxon>Mucoromycota</taxon>
        <taxon>Mucoromycotina</taxon>
        <taxon>Mucoromycetes</taxon>
        <taxon>Mucorales</taxon>
        <taxon>Cunninghamellaceae</taxon>
        <taxon>Absidia</taxon>
    </lineage>
</organism>
<reference evidence="7 8" key="1">
    <citation type="submission" date="2016-07" db="EMBL/GenBank/DDBJ databases">
        <title>Pervasive Adenine N6-methylation of Active Genes in Fungi.</title>
        <authorList>
            <consortium name="DOE Joint Genome Institute"/>
            <person name="Mondo S.J."/>
            <person name="Dannebaum R.O."/>
            <person name="Kuo R.C."/>
            <person name="Labutti K."/>
            <person name="Haridas S."/>
            <person name="Kuo A."/>
            <person name="Salamov A."/>
            <person name="Ahrendt S.R."/>
            <person name="Lipzen A."/>
            <person name="Sullivan W."/>
            <person name="Andreopoulos W.B."/>
            <person name="Clum A."/>
            <person name="Lindquist E."/>
            <person name="Daum C."/>
            <person name="Ramamoorthy G.K."/>
            <person name="Gryganskyi A."/>
            <person name="Culley D."/>
            <person name="Magnuson J.K."/>
            <person name="James T.Y."/>
            <person name="O'Malley M.A."/>
            <person name="Stajich J.E."/>
            <person name="Spatafora J.W."/>
            <person name="Visel A."/>
            <person name="Grigoriev I.V."/>
        </authorList>
    </citation>
    <scope>NUCLEOTIDE SEQUENCE [LARGE SCALE GENOMIC DNA]</scope>
    <source>
        <strain evidence="7 8">NRRL 1336</strain>
    </source>
</reference>
<evidence type="ECO:0000313" key="8">
    <source>
        <dbReference type="Proteomes" id="UP000193560"/>
    </source>
</evidence>
<dbReference type="AlphaFoldDB" id="A0A1X2IFT2"/>
<feature type="compositionally biased region" description="Low complexity" evidence="6">
    <location>
        <begin position="29"/>
        <end position="48"/>
    </location>
</feature>
<feature type="region of interest" description="Disordered" evidence="6">
    <location>
        <begin position="637"/>
        <end position="656"/>
    </location>
</feature>
<proteinExistence type="inferred from homology"/>
<dbReference type="Proteomes" id="UP000193560">
    <property type="component" value="Unassembled WGS sequence"/>
</dbReference>
<feature type="compositionally biased region" description="Basic and acidic residues" evidence="6">
    <location>
        <begin position="9"/>
        <end position="21"/>
    </location>
</feature>
<dbReference type="OrthoDB" id="407010at2759"/>
<keyword evidence="2 5" id="KW-0479">Metal-binding</keyword>
<evidence type="ECO:0000256" key="4">
    <source>
        <dbReference type="ARBA" id="ARBA00023004"/>
    </source>
</evidence>
<evidence type="ECO:0000256" key="5">
    <source>
        <dbReference type="PIRSR" id="PIRSR604294-1"/>
    </source>
</evidence>
<dbReference type="InterPro" id="IPR004294">
    <property type="entry name" value="Carotenoid_Oase"/>
</dbReference>
<dbReference type="EMBL" id="MCGE01000012">
    <property type="protein sequence ID" value="ORZ15760.1"/>
    <property type="molecule type" value="Genomic_DNA"/>
</dbReference>
<evidence type="ECO:0000256" key="1">
    <source>
        <dbReference type="ARBA" id="ARBA00006787"/>
    </source>
</evidence>
<sequence>MSATSPSKDIPEKKLEQLQHEEDGDDDGFSVVDVTSSDNDQRASSTSSHHTDEDTILIQHTEADKSEDDKTNDVDNRTSEETKTATKDDNDSSTIEGGTENKDAVAGVTTPSIDADNTTRAAASSPIELQPDSITDSTDIWKESTDTATLTTPTLTITEESSDPWKVDTDQVYHHQQVDDDIQVQNEKDHAQVTNSTIRVINNQNTLPPVLDTETSHRKGFQNATDMDQILDLEVSGQLPDWLIGEHYTIGPGIYDVKYLRKVEIDGEIQHASSYFIFGHWFDTLPLLSRFDLNGPRNTISYRNRIPNRRLIGKIRDHHGYTPPHPASVFKTNSNQSILSKFMKSNAKASKPDAEICGARVLPSIPGIVGRLFAQNSAKHIQELDPFDLSPKRLFTWDEINPSFKGYSSCPNGQFDAHTGEYINFTMEVGYQSSQYHFFSISDRDPKGTVIATFTAPTAYVNSFSITPKYIIFALFPMIANSSGMKFSWNESILDSFNFAPNESTMFYVISREKRTVSAVFQTTSCFAFHHVNAFEDVEQRGNNVYVDMICYSDDTIAHQLTTGSLRHPETMQPSRLAASEVRRYALINIEEEHLAYLANQSSLSGGGNSNGGSGGNSTGLSSRFTSAFGNMLRGNNKKQSIPNAAASTTTSSGTGAGDDIKASGYSWMPTASYELLVQPSLELPQINPNYNMHKYKFMYSLGFSAATSIMDGQIWDSIVKTDVDNKTIVASWHQEHCYPSEAVFIPRPTTDDSVGSHDKSYVQQQQEDDGVLVSIVMDSARATSFLLILDAITLQELATADLGTLVPISFAHGSYRLRN</sequence>
<dbReference type="PANTHER" id="PTHR10543">
    <property type="entry name" value="BETA-CAROTENE DIOXYGENASE"/>
    <property type="match status" value="1"/>
</dbReference>
<dbReference type="PANTHER" id="PTHR10543:SF24">
    <property type="entry name" value="CAROTENOID ISOMEROOXYGENASE"/>
    <property type="match status" value="1"/>
</dbReference>
<gene>
    <name evidence="7" type="ORF">BCR42DRAFT_352660</name>
</gene>